<keyword evidence="3" id="KW-1185">Reference proteome</keyword>
<evidence type="ECO:0000256" key="1">
    <source>
        <dbReference type="SAM" id="MobiDB-lite"/>
    </source>
</evidence>
<feature type="region of interest" description="Disordered" evidence="1">
    <location>
        <begin position="47"/>
        <end position="86"/>
    </location>
</feature>
<organism evidence="2 3">
    <name type="scientific">Heracleum sosnowskyi</name>
    <dbReference type="NCBI Taxonomy" id="360622"/>
    <lineage>
        <taxon>Eukaryota</taxon>
        <taxon>Viridiplantae</taxon>
        <taxon>Streptophyta</taxon>
        <taxon>Embryophyta</taxon>
        <taxon>Tracheophyta</taxon>
        <taxon>Spermatophyta</taxon>
        <taxon>Magnoliopsida</taxon>
        <taxon>eudicotyledons</taxon>
        <taxon>Gunneridae</taxon>
        <taxon>Pentapetalae</taxon>
        <taxon>asterids</taxon>
        <taxon>campanulids</taxon>
        <taxon>Apiales</taxon>
        <taxon>Apiaceae</taxon>
        <taxon>Apioideae</taxon>
        <taxon>apioid superclade</taxon>
        <taxon>Tordylieae</taxon>
        <taxon>Tordyliinae</taxon>
        <taxon>Heracleum</taxon>
    </lineage>
</organism>
<gene>
    <name evidence="2" type="ORF">POM88_021972</name>
</gene>
<comment type="caution">
    <text evidence="2">The sequence shown here is derived from an EMBL/GenBank/DDBJ whole genome shotgun (WGS) entry which is preliminary data.</text>
</comment>
<proteinExistence type="predicted"/>
<sequence>MGSQDSNVNSDGTPVDHDGASLEFGLDEIGIPFQVAGGVFQELLSGKKEQNHLESHSDGIQGPSMPSSSGGIPVEKSFETSSEEEEFIHEDDRTRIERESVNRAARATFATNREDRNELIALRLKYQEMQRMLEKRGISLVDLEKEALNERVEFNAGLNDASKFISGRDEFGLPVFTNKQGLAPKVDADPCQRE</sequence>
<accession>A0AAD8IGY1</accession>
<protein>
    <submittedName>
        <fullName evidence="2">Uncharacterized protein</fullName>
    </submittedName>
</protein>
<evidence type="ECO:0000313" key="3">
    <source>
        <dbReference type="Proteomes" id="UP001237642"/>
    </source>
</evidence>
<reference evidence="2" key="2">
    <citation type="submission" date="2023-05" db="EMBL/GenBank/DDBJ databases">
        <authorList>
            <person name="Schelkunov M.I."/>
        </authorList>
    </citation>
    <scope>NUCLEOTIDE SEQUENCE</scope>
    <source>
        <strain evidence="2">Hsosn_3</strain>
        <tissue evidence="2">Leaf</tissue>
    </source>
</reference>
<feature type="compositionally biased region" description="Polar residues" evidence="1">
    <location>
        <begin position="1"/>
        <end position="12"/>
    </location>
</feature>
<feature type="region of interest" description="Disordered" evidence="1">
    <location>
        <begin position="1"/>
        <end position="21"/>
    </location>
</feature>
<evidence type="ECO:0000313" key="2">
    <source>
        <dbReference type="EMBL" id="KAK1384237.1"/>
    </source>
</evidence>
<feature type="compositionally biased region" description="Low complexity" evidence="1">
    <location>
        <begin position="59"/>
        <end position="75"/>
    </location>
</feature>
<dbReference type="AlphaFoldDB" id="A0AAD8IGY1"/>
<dbReference type="EMBL" id="JAUIZM010000005">
    <property type="protein sequence ID" value="KAK1384237.1"/>
    <property type="molecule type" value="Genomic_DNA"/>
</dbReference>
<dbReference type="Proteomes" id="UP001237642">
    <property type="component" value="Unassembled WGS sequence"/>
</dbReference>
<feature type="compositionally biased region" description="Basic and acidic residues" evidence="1">
    <location>
        <begin position="47"/>
        <end position="57"/>
    </location>
</feature>
<reference evidence="2" key="1">
    <citation type="submission" date="2023-02" db="EMBL/GenBank/DDBJ databases">
        <title>Genome of toxic invasive species Heracleum sosnowskyi carries increased number of genes despite the absence of recent whole-genome duplications.</title>
        <authorList>
            <person name="Schelkunov M."/>
            <person name="Shtratnikova V."/>
            <person name="Makarenko M."/>
            <person name="Klepikova A."/>
            <person name="Omelchenko D."/>
            <person name="Novikova G."/>
            <person name="Obukhova E."/>
            <person name="Bogdanov V."/>
            <person name="Penin A."/>
            <person name="Logacheva M."/>
        </authorList>
    </citation>
    <scope>NUCLEOTIDE SEQUENCE</scope>
    <source>
        <strain evidence="2">Hsosn_3</strain>
        <tissue evidence="2">Leaf</tissue>
    </source>
</reference>
<name>A0AAD8IGY1_9APIA</name>